<proteinExistence type="inferred from homology"/>
<evidence type="ECO:0000256" key="7">
    <source>
        <dbReference type="ARBA" id="ARBA00022960"/>
    </source>
</evidence>
<comment type="catalytic activity">
    <reaction evidence="11">
        <text>UDP-N-acetyl-alpha-D-muramoyl-L-alanyl-D-glutamate + meso-2,6-diaminopimelate + ATP = UDP-N-acetyl-alpha-D-muramoyl-L-alanyl-gamma-D-glutamyl-meso-2,6-diaminopimelate + ADP + phosphate + H(+)</text>
        <dbReference type="Rhea" id="RHEA:23676"/>
        <dbReference type="ChEBI" id="CHEBI:15378"/>
        <dbReference type="ChEBI" id="CHEBI:30616"/>
        <dbReference type="ChEBI" id="CHEBI:43474"/>
        <dbReference type="ChEBI" id="CHEBI:57791"/>
        <dbReference type="ChEBI" id="CHEBI:83900"/>
        <dbReference type="ChEBI" id="CHEBI:83905"/>
        <dbReference type="ChEBI" id="CHEBI:456216"/>
        <dbReference type="EC" id="6.3.2.13"/>
    </reaction>
</comment>
<dbReference type="InterPro" id="IPR036565">
    <property type="entry name" value="Mur-like_cat_sf"/>
</dbReference>
<dbReference type="SUPFAM" id="SSF63418">
    <property type="entry name" value="MurE/MurF N-terminal domain"/>
    <property type="match status" value="1"/>
</dbReference>
<dbReference type="NCBIfam" id="TIGR01085">
    <property type="entry name" value="murE"/>
    <property type="match status" value="1"/>
</dbReference>
<dbReference type="PROSITE" id="PS01011">
    <property type="entry name" value="FOLYLPOLYGLU_SYNT_1"/>
    <property type="match status" value="1"/>
</dbReference>
<keyword evidence="11" id="KW-0460">Magnesium</keyword>
<comment type="caution">
    <text evidence="15">The sequence shown here is derived from an EMBL/GenBank/DDBJ whole genome shotgun (WGS) entry which is preliminary data.</text>
</comment>
<feature type="binding site" evidence="11">
    <location>
        <position position="461"/>
    </location>
    <ligand>
        <name>meso-2,6-diaminopimelate</name>
        <dbReference type="ChEBI" id="CHEBI:57791"/>
    </ligand>
</feature>
<evidence type="ECO:0000256" key="2">
    <source>
        <dbReference type="ARBA" id="ARBA00022490"/>
    </source>
</evidence>
<dbReference type="InterPro" id="IPR004101">
    <property type="entry name" value="Mur_ligase_C"/>
</dbReference>
<keyword evidence="2 11" id="KW-0963">Cytoplasm</keyword>
<dbReference type="SUPFAM" id="SSF53244">
    <property type="entry name" value="MurD-like peptide ligases, peptide-binding domain"/>
    <property type="match status" value="1"/>
</dbReference>
<comment type="similarity">
    <text evidence="1 11">Belongs to the MurCDEF family. MurE subfamily.</text>
</comment>
<evidence type="ECO:0000259" key="13">
    <source>
        <dbReference type="Pfam" id="PF02875"/>
    </source>
</evidence>
<evidence type="ECO:0000256" key="10">
    <source>
        <dbReference type="ARBA" id="ARBA00023316"/>
    </source>
</evidence>
<evidence type="ECO:0000256" key="1">
    <source>
        <dbReference type="ARBA" id="ARBA00005898"/>
    </source>
</evidence>
<feature type="binding site" evidence="11">
    <location>
        <begin position="409"/>
        <end position="412"/>
    </location>
    <ligand>
        <name>meso-2,6-diaminopimelate</name>
        <dbReference type="ChEBI" id="CHEBI:57791"/>
    </ligand>
</feature>
<evidence type="ECO:0000256" key="6">
    <source>
        <dbReference type="ARBA" id="ARBA00022840"/>
    </source>
</evidence>
<feature type="domain" description="Mur ligase C-terminal" evidence="13">
    <location>
        <begin position="336"/>
        <end position="463"/>
    </location>
</feature>
<dbReference type="GO" id="GO:0016874">
    <property type="term" value="F:ligase activity"/>
    <property type="evidence" value="ECO:0007669"/>
    <property type="project" value="UniProtKB-KW"/>
</dbReference>
<comment type="function">
    <text evidence="11">Catalyzes the addition of meso-diaminopimelic acid to the nucleotide precursor UDP-N-acetylmuramoyl-L-alanyl-D-glutamate (UMAG) in the biosynthesis of bacterial cell-wall peptidoglycan.</text>
</comment>
<dbReference type="Proteomes" id="UP001499895">
    <property type="component" value="Unassembled WGS sequence"/>
</dbReference>
<dbReference type="EC" id="6.3.2.13" evidence="11"/>
<dbReference type="Pfam" id="PF08245">
    <property type="entry name" value="Mur_ligase_M"/>
    <property type="match status" value="1"/>
</dbReference>
<evidence type="ECO:0000256" key="11">
    <source>
        <dbReference type="HAMAP-Rule" id="MF_00208"/>
    </source>
</evidence>
<dbReference type="InterPro" id="IPR036615">
    <property type="entry name" value="Mur_ligase_C_dom_sf"/>
</dbReference>
<feature type="binding site" evidence="11">
    <location>
        <position position="195"/>
    </location>
    <ligand>
        <name>UDP-N-acetyl-alpha-D-muramoyl-L-alanyl-D-glutamate</name>
        <dbReference type="ChEBI" id="CHEBI:83900"/>
    </ligand>
</feature>
<dbReference type="InterPro" id="IPR018109">
    <property type="entry name" value="Folylpolyglutamate_synth_CS"/>
</dbReference>
<feature type="binding site" evidence="11">
    <location>
        <position position="187"/>
    </location>
    <ligand>
        <name>UDP-N-acetyl-alpha-D-muramoyl-L-alanyl-D-glutamate</name>
        <dbReference type="ChEBI" id="CHEBI:83900"/>
    </ligand>
</feature>
<comment type="PTM">
    <text evidence="11">Carboxylation is probably crucial for Mg(2+) binding and, consequently, for the gamma-phosphate positioning of ATP.</text>
</comment>
<evidence type="ECO:0000256" key="3">
    <source>
        <dbReference type="ARBA" id="ARBA00022598"/>
    </source>
</evidence>
<reference evidence="16" key="1">
    <citation type="journal article" date="2019" name="Int. J. Syst. Evol. Microbiol.">
        <title>The Global Catalogue of Microorganisms (GCM) 10K type strain sequencing project: providing services to taxonomists for standard genome sequencing and annotation.</title>
        <authorList>
            <consortium name="The Broad Institute Genomics Platform"/>
            <consortium name="The Broad Institute Genome Sequencing Center for Infectious Disease"/>
            <person name="Wu L."/>
            <person name="Ma J."/>
        </authorList>
    </citation>
    <scope>NUCLEOTIDE SEQUENCE [LARGE SCALE GENOMIC DNA]</scope>
    <source>
        <strain evidence="16">JCM 10649</strain>
    </source>
</reference>
<evidence type="ECO:0000256" key="8">
    <source>
        <dbReference type="ARBA" id="ARBA00022984"/>
    </source>
</evidence>
<dbReference type="InterPro" id="IPR035911">
    <property type="entry name" value="MurE/MurF_N"/>
</dbReference>
<accession>A0ABP3K8M4</accession>
<dbReference type="NCBIfam" id="NF001126">
    <property type="entry name" value="PRK00139.1-4"/>
    <property type="match status" value="1"/>
</dbReference>
<dbReference type="Gene3D" id="3.40.1190.10">
    <property type="entry name" value="Mur-like, catalytic domain"/>
    <property type="match status" value="1"/>
</dbReference>
<evidence type="ECO:0000256" key="9">
    <source>
        <dbReference type="ARBA" id="ARBA00023306"/>
    </source>
</evidence>
<dbReference type="HAMAP" id="MF_00208">
    <property type="entry name" value="MurE"/>
    <property type="match status" value="1"/>
</dbReference>
<dbReference type="InterPro" id="IPR013221">
    <property type="entry name" value="Mur_ligase_cen"/>
</dbReference>
<dbReference type="PANTHER" id="PTHR23135:SF4">
    <property type="entry name" value="UDP-N-ACETYLMURAMOYL-L-ALANYL-D-GLUTAMATE--2,6-DIAMINOPIMELATE LIGASE MURE HOMOLOG, CHLOROPLASTIC"/>
    <property type="match status" value="1"/>
</dbReference>
<dbReference type="Gene3D" id="3.90.190.20">
    <property type="entry name" value="Mur ligase, C-terminal domain"/>
    <property type="match status" value="1"/>
</dbReference>
<comment type="cofactor">
    <cofactor evidence="11">
        <name>Mg(2+)</name>
        <dbReference type="ChEBI" id="CHEBI:18420"/>
    </cofactor>
</comment>
<feature type="binding site" evidence="11">
    <location>
        <position position="385"/>
    </location>
    <ligand>
        <name>meso-2,6-diaminopimelate</name>
        <dbReference type="ChEBI" id="CHEBI:57791"/>
    </ligand>
</feature>
<keyword evidence="7 11" id="KW-0133">Cell shape</keyword>
<comment type="caution">
    <text evidence="11">Lacks conserved residue(s) required for the propagation of feature annotation.</text>
</comment>
<keyword evidence="8 11" id="KW-0573">Peptidoglycan synthesis</keyword>
<dbReference type="EMBL" id="BAAAHB010000042">
    <property type="protein sequence ID" value="GAA0472758.1"/>
    <property type="molecule type" value="Genomic_DNA"/>
</dbReference>
<name>A0ABP3K8M4_9ACTN</name>
<feature type="short sequence motif" description="Meso-diaminopimelate recognition motif" evidence="11">
    <location>
        <begin position="409"/>
        <end position="412"/>
    </location>
</feature>
<evidence type="ECO:0000313" key="15">
    <source>
        <dbReference type="EMBL" id="GAA0472758.1"/>
    </source>
</evidence>
<dbReference type="Pfam" id="PF02875">
    <property type="entry name" value="Mur_ligase_C"/>
    <property type="match status" value="1"/>
</dbReference>
<keyword evidence="10 11" id="KW-0961">Cell wall biogenesis/degradation</keyword>
<keyword evidence="16" id="KW-1185">Reference proteome</keyword>
<dbReference type="PANTHER" id="PTHR23135">
    <property type="entry name" value="MUR LIGASE FAMILY MEMBER"/>
    <property type="match status" value="1"/>
</dbReference>
<keyword evidence="9 11" id="KW-0131">Cell cycle</keyword>
<organism evidence="15 16">
    <name type="scientific">Streptomyces stramineus</name>
    <dbReference type="NCBI Taxonomy" id="173861"/>
    <lineage>
        <taxon>Bacteria</taxon>
        <taxon>Bacillati</taxon>
        <taxon>Actinomycetota</taxon>
        <taxon>Actinomycetes</taxon>
        <taxon>Kitasatosporales</taxon>
        <taxon>Streptomycetaceae</taxon>
        <taxon>Streptomyces</taxon>
    </lineage>
</organism>
<evidence type="ECO:0000313" key="16">
    <source>
        <dbReference type="Proteomes" id="UP001499895"/>
    </source>
</evidence>
<dbReference type="RefSeq" id="WP_344092264.1">
    <property type="nucleotide sequence ID" value="NZ_BAAAHB010000042.1"/>
</dbReference>
<feature type="binding site" evidence="11">
    <location>
        <position position="465"/>
    </location>
    <ligand>
        <name>meso-2,6-diaminopimelate</name>
        <dbReference type="ChEBI" id="CHEBI:57791"/>
    </ligand>
</feature>
<dbReference type="InterPro" id="IPR005761">
    <property type="entry name" value="UDP-N-AcMur-Glu-dNH2Pim_ligase"/>
</dbReference>
<feature type="binding site" evidence="11">
    <location>
        <begin position="160"/>
        <end position="161"/>
    </location>
    <ligand>
        <name>UDP-N-acetyl-alpha-D-muramoyl-L-alanyl-D-glutamate</name>
        <dbReference type="ChEBI" id="CHEBI:83900"/>
    </ligand>
</feature>
<feature type="modified residue" description="N6-carboxylysine" evidence="11">
    <location>
        <position position="227"/>
    </location>
</feature>
<evidence type="ECO:0000256" key="12">
    <source>
        <dbReference type="RuleBase" id="RU004135"/>
    </source>
</evidence>
<dbReference type="SUPFAM" id="SSF53623">
    <property type="entry name" value="MurD-like peptide ligases, catalytic domain"/>
    <property type="match status" value="1"/>
</dbReference>
<comment type="subcellular location">
    <subcellularLocation>
        <location evidence="11 12">Cytoplasm</location>
    </subcellularLocation>
</comment>
<evidence type="ECO:0000256" key="4">
    <source>
        <dbReference type="ARBA" id="ARBA00022618"/>
    </source>
</evidence>
<dbReference type="Gene3D" id="3.40.1390.10">
    <property type="entry name" value="MurE/MurF, N-terminal domain"/>
    <property type="match status" value="1"/>
</dbReference>
<protein>
    <recommendedName>
        <fullName evidence="11">UDP-N-acetylmuramoyl-L-alanyl-D-glutamate--2,6-diaminopimelate ligase</fullName>
        <ecNumber evidence="11">6.3.2.13</ecNumber>
    </recommendedName>
    <alternativeName>
        <fullName evidence="11">Meso-A2pm-adding enzyme</fullName>
    </alternativeName>
    <alternativeName>
        <fullName evidence="11">Meso-diaminopimelate-adding enzyme</fullName>
    </alternativeName>
    <alternativeName>
        <fullName evidence="11">UDP-MurNAc-L-Ala-D-Glu:meso-diaminopimelate ligase</fullName>
    </alternativeName>
    <alternativeName>
        <fullName evidence="11">UDP-MurNAc-tripeptide synthetase</fullName>
    </alternativeName>
    <alternativeName>
        <fullName evidence="11">UDP-N-acetylmuramyl-tripeptide synthetase</fullName>
    </alternativeName>
</protein>
<keyword evidence="4 11" id="KW-0132">Cell division</keyword>
<evidence type="ECO:0000259" key="14">
    <source>
        <dbReference type="Pfam" id="PF08245"/>
    </source>
</evidence>
<sequence length="489" mass="50873">MKLSALLDGHDHHILQGEADASVTAGMTFDAHQVAPGSLYIAVPGHEGGGPGLVARALERGAVAVLAEGGAPPPAAGAGVCVARVADVRAAAALVASRYYGEPGSAMDVVAVTGTNGKTSVSYMVESVLRSAEGATVGVIGTSGSRIGEQAVPMPRSVLSTPEAPDLQYLLGHMRDRHATSVVLEATSMGLLERRLDHVPVDVGIFTNLTQDHLDDHGTMENYKNAKLGLFRGLCERAVVNADDPVSRDIHALMPGAVTTYGLDAPADYRASDLFVDAAGTRFTLHHDGRKYPAAVPVPGRFSVANALAALAACHLLGHDLPALVAALDRMPPTPGRFERYRTPRGIGVIVDYAHSPDSLEQVLTTVRGYATGRVITVFGCGGDRDVTKRAPMGAIAGAYSDLCVLTSDNPRGEDPEAILDQIAPGLAVTGTPFHRVADRRAAILCALTAARPGDVVLVAGKGSEPYQITGDALLPFDDMSVVRELAAG</sequence>
<keyword evidence="3 11" id="KW-0436">Ligase</keyword>
<gene>
    <name evidence="11" type="primary">murE</name>
    <name evidence="15" type="ORF">GCM10009544_38470</name>
</gene>
<keyword evidence="6 11" id="KW-0067">ATP-binding</keyword>
<feature type="domain" description="Mur ligase central" evidence="14">
    <location>
        <begin position="112"/>
        <end position="314"/>
    </location>
</feature>
<keyword evidence="5 11" id="KW-0547">Nucleotide-binding</keyword>
<feature type="binding site" evidence="11">
    <location>
        <begin position="114"/>
        <end position="120"/>
    </location>
    <ligand>
        <name>ATP</name>
        <dbReference type="ChEBI" id="CHEBI:30616"/>
    </ligand>
</feature>
<evidence type="ECO:0000256" key="5">
    <source>
        <dbReference type="ARBA" id="ARBA00022741"/>
    </source>
</evidence>
<comment type="pathway">
    <text evidence="11 12">Cell wall biogenesis; peptidoglycan biosynthesis.</text>
</comment>